<keyword evidence="3 7" id="KW-0812">Transmembrane</keyword>
<evidence type="ECO:0000256" key="1">
    <source>
        <dbReference type="ARBA" id="ARBA00004141"/>
    </source>
</evidence>
<feature type="transmembrane region" description="Helical" evidence="7">
    <location>
        <begin position="335"/>
        <end position="357"/>
    </location>
</feature>
<feature type="transmembrane region" description="Helical" evidence="7">
    <location>
        <begin position="404"/>
        <end position="430"/>
    </location>
</feature>
<protein>
    <submittedName>
        <fullName evidence="8">Uncharacterized protein</fullName>
    </submittedName>
</protein>
<gene>
    <name evidence="8" type="ORF">G7Y89_g7494</name>
</gene>
<evidence type="ECO:0000256" key="5">
    <source>
        <dbReference type="ARBA" id="ARBA00023136"/>
    </source>
</evidence>
<keyword evidence="2" id="KW-0813">Transport</keyword>
<name>A0A8H4W1X0_9HELO</name>
<evidence type="ECO:0000256" key="4">
    <source>
        <dbReference type="ARBA" id="ARBA00022989"/>
    </source>
</evidence>
<feature type="transmembrane region" description="Helical" evidence="7">
    <location>
        <begin position="136"/>
        <end position="157"/>
    </location>
</feature>
<evidence type="ECO:0000256" key="3">
    <source>
        <dbReference type="ARBA" id="ARBA00022692"/>
    </source>
</evidence>
<feature type="transmembrane region" description="Helical" evidence="7">
    <location>
        <begin position="55"/>
        <end position="79"/>
    </location>
</feature>
<reference evidence="8 9" key="1">
    <citation type="submission" date="2020-03" db="EMBL/GenBank/DDBJ databases">
        <title>Draft Genome Sequence of Cudoniella acicularis.</title>
        <authorList>
            <person name="Buettner E."/>
            <person name="Kellner H."/>
        </authorList>
    </citation>
    <scope>NUCLEOTIDE SEQUENCE [LARGE SCALE GENOMIC DNA]</scope>
    <source>
        <strain evidence="8 9">DSM 108380</strain>
    </source>
</reference>
<evidence type="ECO:0000256" key="6">
    <source>
        <dbReference type="SAM" id="MobiDB-lite"/>
    </source>
</evidence>
<keyword evidence="9" id="KW-1185">Reference proteome</keyword>
<dbReference type="Gene3D" id="1.20.1740.10">
    <property type="entry name" value="Amino acid/polyamine transporter I"/>
    <property type="match status" value="1"/>
</dbReference>
<dbReference type="GO" id="GO:0022857">
    <property type="term" value="F:transmembrane transporter activity"/>
    <property type="evidence" value="ECO:0007669"/>
    <property type="project" value="InterPro"/>
</dbReference>
<accession>A0A8H4W1X0</accession>
<dbReference type="EMBL" id="JAAMPI010000529">
    <property type="protein sequence ID" value="KAF4630642.1"/>
    <property type="molecule type" value="Genomic_DNA"/>
</dbReference>
<evidence type="ECO:0000256" key="2">
    <source>
        <dbReference type="ARBA" id="ARBA00022448"/>
    </source>
</evidence>
<feature type="transmembrane region" description="Helical" evidence="7">
    <location>
        <begin position="274"/>
        <end position="299"/>
    </location>
</feature>
<dbReference type="Pfam" id="PF13520">
    <property type="entry name" value="AA_permease_2"/>
    <property type="match status" value="1"/>
</dbReference>
<dbReference type="PANTHER" id="PTHR45649:SF1">
    <property type="entry name" value="TRANSPORTER, PUTATIVE (EUROFUNG)-RELATED"/>
    <property type="match status" value="1"/>
</dbReference>
<dbReference type="PIRSF" id="PIRSF006060">
    <property type="entry name" value="AA_transporter"/>
    <property type="match status" value="1"/>
</dbReference>
<comment type="subcellular location">
    <subcellularLocation>
        <location evidence="1">Membrane</location>
        <topology evidence="1">Multi-pass membrane protein</topology>
    </subcellularLocation>
</comment>
<proteinExistence type="predicted"/>
<feature type="region of interest" description="Disordered" evidence="6">
    <location>
        <begin position="1"/>
        <end position="30"/>
    </location>
</feature>
<feature type="transmembrane region" description="Helical" evidence="7">
    <location>
        <begin position="378"/>
        <end position="398"/>
    </location>
</feature>
<feature type="transmembrane region" description="Helical" evidence="7">
    <location>
        <begin position="169"/>
        <end position="189"/>
    </location>
</feature>
<keyword evidence="4 7" id="KW-1133">Transmembrane helix</keyword>
<feature type="transmembrane region" description="Helical" evidence="7">
    <location>
        <begin position="482"/>
        <end position="501"/>
    </location>
</feature>
<evidence type="ECO:0000256" key="7">
    <source>
        <dbReference type="SAM" id="Phobius"/>
    </source>
</evidence>
<evidence type="ECO:0000313" key="9">
    <source>
        <dbReference type="Proteomes" id="UP000566819"/>
    </source>
</evidence>
<sequence>MGEPNIQLKTLPQGDRVMPSPSRGSLAGGLLTEKSNRDESEMAFFGKKQQLKRKFGFISILGLTCTLMITWEGILTVFAPGLANGGPSGLVYGYIVVVTGTMLQTLTMAEMASMIPLSGGLLFLLLDPAQRWVTVIGWQAATTSSTFLAATMIQGLAVLNYPQYTPQPWQAVLLLYAVLAFATFINTFFASQLPAVESLILIVHILGFFAILIPLVHLAPHGSASDVFNTFLNEGDWNTTGLAFFIGLLTSVFALLGVDAAAHMAEEIQNASTVIPWSMVSTVVINGVLGFAMLVAILFCAGDIADALKTPTGFPFIEIFNQATGSIGGATGMTVIIVLAQILACIGLLATASRMTWAFAREKGLPGYGLLAWVEPRTALPLWSIGLTMMITVLLALIDLGSSTALNAVLSLVTAGFYSSFLIAGVVLLVKRLREPAEIRWGPFKLGVFGLPINILSILWTVTGIFFSFWPTTETVTPVSMNWSILVFGATVLLSTVFWFAHSRKVYTGPIVEVS</sequence>
<dbReference type="Proteomes" id="UP000566819">
    <property type="component" value="Unassembled WGS sequence"/>
</dbReference>
<dbReference type="OrthoDB" id="3257095at2759"/>
<feature type="transmembrane region" description="Helical" evidence="7">
    <location>
        <begin position="201"/>
        <end position="220"/>
    </location>
</feature>
<dbReference type="PANTHER" id="PTHR45649">
    <property type="entry name" value="AMINO-ACID PERMEASE BAT1"/>
    <property type="match status" value="1"/>
</dbReference>
<dbReference type="GO" id="GO:0016020">
    <property type="term" value="C:membrane"/>
    <property type="evidence" value="ECO:0007669"/>
    <property type="project" value="UniProtKB-SubCell"/>
</dbReference>
<feature type="transmembrane region" description="Helical" evidence="7">
    <location>
        <begin position="240"/>
        <end position="262"/>
    </location>
</feature>
<dbReference type="AlphaFoldDB" id="A0A8H4W1X0"/>
<comment type="caution">
    <text evidence="8">The sequence shown here is derived from an EMBL/GenBank/DDBJ whole genome shotgun (WGS) entry which is preliminary data.</text>
</comment>
<feature type="transmembrane region" description="Helical" evidence="7">
    <location>
        <begin position="451"/>
        <end position="470"/>
    </location>
</feature>
<keyword evidence="5 7" id="KW-0472">Membrane</keyword>
<organism evidence="8 9">
    <name type="scientific">Cudoniella acicularis</name>
    <dbReference type="NCBI Taxonomy" id="354080"/>
    <lineage>
        <taxon>Eukaryota</taxon>
        <taxon>Fungi</taxon>
        <taxon>Dikarya</taxon>
        <taxon>Ascomycota</taxon>
        <taxon>Pezizomycotina</taxon>
        <taxon>Leotiomycetes</taxon>
        <taxon>Helotiales</taxon>
        <taxon>Tricladiaceae</taxon>
        <taxon>Cudoniella</taxon>
    </lineage>
</organism>
<feature type="transmembrane region" description="Helical" evidence="7">
    <location>
        <begin position="91"/>
        <end position="124"/>
    </location>
</feature>
<dbReference type="InterPro" id="IPR002293">
    <property type="entry name" value="AA/rel_permease1"/>
</dbReference>
<evidence type="ECO:0000313" key="8">
    <source>
        <dbReference type="EMBL" id="KAF4630642.1"/>
    </source>
</evidence>